<name>B8F0M4_BORGR</name>
<organism evidence="1 2">
    <name type="scientific">Borreliella garinii PBr</name>
    <dbReference type="NCBI Taxonomy" id="498743"/>
    <lineage>
        <taxon>Bacteria</taxon>
        <taxon>Pseudomonadati</taxon>
        <taxon>Spirochaetota</taxon>
        <taxon>Spirochaetia</taxon>
        <taxon>Spirochaetales</taxon>
        <taxon>Borreliaceae</taxon>
        <taxon>Borreliella</taxon>
    </lineage>
</organism>
<gene>
    <name evidence="1" type="ORF">BGAPBR_E0045</name>
</gene>
<reference evidence="1" key="1">
    <citation type="submission" date="2008-12" db="EMBL/GenBank/DDBJ databases">
        <authorList>
            <person name="Fraser-Liggett C.M."/>
            <person name="Mongodin E.F."/>
            <person name="Casjens B."/>
            <person name="Dunn J."/>
            <person name="Luft B."/>
            <person name="Qiu W."/>
            <person name="Schutzer S."/>
            <person name="Sebastian Y."/>
        </authorList>
    </citation>
    <scope>NUCLEOTIDE SEQUENCE [LARGE SCALE GENOMIC DNA]</scope>
    <source>
        <strain evidence="1">PBr</strain>
        <plasmid evidence="1">PBr_lp25</plasmid>
    </source>
</reference>
<evidence type="ECO:0000313" key="1">
    <source>
        <dbReference type="EMBL" id="ACL34446.1"/>
    </source>
</evidence>
<keyword evidence="2" id="KW-1185">Reference proteome</keyword>
<dbReference type="EMBL" id="CP001301">
    <property type="protein sequence ID" value="ACL34446.1"/>
    <property type="molecule type" value="Genomic_DNA"/>
</dbReference>
<dbReference type="AlphaFoldDB" id="B8F0M4"/>
<evidence type="ECO:0000313" key="2">
    <source>
        <dbReference type="Proteomes" id="UP000006103"/>
    </source>
</evidence>
<dbReference type="Proteomes" id="UP000006103">
    <property type="component" value="Plasmid PBr_lp25"/>
</dbReference>
<proteinExistence type="predicted"/>
<keyword evidence="1" id="KW-0614">Plasmid</keyword>
<geneLocation type="plasmid" evidence="1 2">
    <name>PBr_lp25</name>
</geneLocation>
<protein>
    <submittedName>
        <fullName evidence="1">Uncharacterized protein</fullName>
    </submittedName>
</protein>
<accession>B8F0M4</accession>
<sequence length="50" mass="5948">MFTIQKSYKEIFLVLVHRYILDMYSSGYLNNSLFELSFLFKSESEDMTAP</sequence>